<comment type="subcellular location">
    <subcellularLocation>
        <location evidence="1">Cell membrane</location>
        <topology evidence="1">Multi-pass membrane protein</topology>
    </subcellularLocation>
</comment>
<evidence type="ECO:0000313" key="13">
    <source>
        <dbReference type="Proteomes" id="UP000070366"/>
    </source>
</evidence>
<evidence type="ECO:0000259" key="11">
    <source>
        <dbReference type="PROSITE" id="PS50929"/>
    </source>
</evidence>
<dbReference type="AlphaFoldDB" id="A0A136Q229"/>
<evidence type="ECO:0000313" key="12">
    <source>
        <dbReference type="EMBL" id="KXK64723.1"/>
    </source>
</evidence>
<dbReference type="GO" id="GO:0016887">
    <property type="term" value="F:ATP hydrolysis activity"/>
    <property type="evidence" value="ECO:0007669"/>
    <property type="project" value="InterPro"/>
</dbReference>
<dbReference type="SUPFAM" id="SSF90123">
    <property type="entry name" value="ABC transporter transmembrane region"/>
    <property type="match status" value="1"/>
</dbReference>
<dbReference type="Pfam" id="PF00664">
    <property type="entry name" value="ABC_membrane"/>
    <property type="match status" value="1"/>
</dbReference>
<evidence type="ECO:0000256" key="7">
    <source>
        <dbReference type="ARBA" id="ARBA00022989"/>
    </source>
</evidence>
<keyword evidence="8 9" id="KW-0472">Membrane</keyword>
<dbReference type="InterPro" id="IPR003439">
    <property type="entry name" value="ABC_transporter-like_ATP-bd"/>
</dbReference>
<reference evidence="12 13" key="1">
    <citation type="submission" date="2016-02" db="EMBL/GenBank/DDBJ databases">
        <authorList>
            <person name="Wen L."/>
            <person name="He K."/>
            <person name="Yang H."/>
        </authorList>
    </citation>
    <scope>NUCLEOTIDE SEQUENCE [LARGE SCALE GENOMIC DNA]</scope>
    <source>
        <strain evidence="12 13">DSM 22607</strain>
    </source>
</reference>
<dbReference type="GO" id="GO:0015421">
    <property type="term" value="F:ABC-type oligopeptide transporter activity"/>
    <property type="evidence" value="ECO:0007669"/>
    <property type="project" value="TreeGrafter"/>
</dbReference>
<dbReference type="Gene3D" id="1.20.1560.10">
    <property type="entry name" value="ABC transporter type 1, transmembrane domain"/>
    <property type="match status" value="1"/>
</dbReference>
<dbReference type="FunFam" id="3.40.50.300:FF:000854">
    <property type="entry name" value="Multidrug ABC transporter ATP-binding protein"/>
    <property type="match status" value="1"/>
</dbReference>
<keyword evidence="5" id="KW-0547">Nucleotide-binding</keyword>
<dbReference type="OrthoDB" id="9762778at2"/>
<evidence type="ECO:0000256" key="2">
    <source>
        <dbReference type="ARBA" id="ARBA00022448"/>
    </source>
</evidence>
<feature type="transmembrane region" description="Helical" evidence="9">
    <location>
        <begin position="278"/>
        <end position="297"/>
    </location>
</feature>
<evidence type="ECO:0000259" key="10">
    <source>
        <dbReference type="PROSITE" id="PS50893"/>
    </source>
</evidence>
<keyword evidence="3" id="KW-1003">Cell membrane</keyword>
<dbReference type="PATRIC" id="fig|626937.4.peg.1938"/>
<dbReference type="Gene3D" id="3.40.50.300">
    <property type="entry name" value="P-loop containing nucleotide triphosphate hydrolases"/>
    <property type="match status" value="1"/>
</dbReference>
<dbReference type="KEGG" id="cmiu:B1H56_05435"/>
<dbReference type="PANTHER" id="PTHR43394">
    <property type="entry name" value="ATP-DEPENDENT PERMEASE MDL1, MITOCHONDRIAL"/>
    <property type="match status" value="1"/>
</dbReference>
<keyword evidence="7 9" id="KW-1133">Transmembrane helix</keyword>
<dbReference type="FunFam" id="1.20.1560.10:FF:000040">
    <property type="entry name" value="Multidrug ABC transporter ATP-binding protein"/>
    <property type="match status" value="1"/>
</dbReference>
<protein>
    <submittedName>
        <fullName evidence="12">ABC transporter, ATP-binding protein</fullName>
    </submittedName>
</protein>
<feature type="domain" description="ABC transmembrane type-1" evidence="11">
    <location>
        <begin position="16"/>
        <end position="298"/>
    </location>
</feature>
<dbReference type="PROSITE" id="PS50929">
    <property type="entry name" value="ABC_TM1F"/>
    <property type="match status" value="1"/>
</dbReference>
<dbReference type="InterPro" id="IPR011527">
    <property type="entry name" value="ABC1_TM_dom"/>
</dbReference>
<feature type="transmembrane region" description="Helical" evidence="9">
    <location>
        <begin position="237"/>
        <end position="258"/>
    </location>
</feature>
<dbReference type="Pfam" id="PF00005">
    <property type="entry name" value="ABC_tran"/>
    <property type="match status" value="1"/>
</dbReference>
<comment type="caution">
    <text evidence="12">The sequence shown here is derived from an EMBL/GenBank/DDBJ whole genome shotgun (WGS) entry which is preliminary data.</text>
</comment>
<dbReference type="PROSITE" id="PS50893">
    <property type="entry name" value="ABC_TRANSPORTER_2"/>
    <property type="match status" value="1"/>
</dbReference>
<dbReference type="InterPro" id="IPR036640">
    <property type="entry name" value="ABC1_TM_sf"/>
</dbReference>
<dbReference type="Proteomes" id="UP000070366">
    <property type="component" value="Unassembled WGS sequence"/>
</dbReference>
<dbReference type="InterPro" id="IPR027417">
    <property type="entry name" value="P-loop_NTPase"/>
</dbReference>
<sequence length="579" mass="63576">MWKLAKYLKHYKKEVILGPLFKLTEAVLELIAPLIMANIIDVGIKNSDSGYILRMGGLMILIAAIGLGCALICQYFAAKASQGFGTDLRNEMFSHIAALSHAEIDTFGTPSLITRITNDVNQLQVAVAMLIRLVIRAPFLVIGATVMAMMIDLQMSLIFIVAAVGIAAVLYLIMSRSVPFYRAIQKLLDRISLVTRENLAGVRVIRAFSKQEKEQKRFNEASDELKKASVRVGKISALLNPFTYLIVNAGIIAIIWFGGGAVNKGALEQGQIVALVQYMTQILLALIVVANLVVIFTKASASAARVNEVLETQASVSDRGNIAKNRQKTDGIPKIEFENVSFSYGGGEMDLENVSVKIMRGQTIGVIGGTGSGKSTFVNLIPRFYDTSRGRIFIDGENIREYPFAELRGQIGMVPQRAVLFSGTVRENMRWRDASATDDEIWAALRTAQAYEFIEKSPEKLDMPILQGGKNLSGGQRQRLTIARALVGRPEILILDDSASALDFATDAALRKSLREYSGEITVIMVSQRATTLKDADKIVVFDDGRVAGIGTHEELFETNEVYREICLSQLSGSEVRHE</sequence>
<dbReference type="InterPro" id="IPR003593">
    <property type="entry name" value="AAA+_ATPase"/>
</dbReference>
<gene>
    <name evidence="12" type="ORF">HMPREF3293_01960</name>
</gene>
<feature type="domain" description="ABC transporter" evidence="10">
    <location>
        <begin position="335"/>
        <end position="569"/>
    </location>
</feature>
<evidence type="ECO:0000256" key="3">
    <source>
        <dbReference type="ARBA" id="ARBA00022475"/>
    </source>
</evidence>
<evidence type="ECO:0000256" key="6">
    <source>
        <dbReference type="ARBA" id="ARBA00022840"/>
    </source>
</evidence>
<dbReference type="PROSITE" id="PS00211">
    <property type="entry name" value="ABC_TRANSPORTER_1"/>
    <property type="match status" value="1"/>
</dbReference>
<dbReference type="GO" id="GO:0005886">
    <property type="term" value="C:plasma membrane"/>
    <property type="evidence" value="ECO:0007669"/>
    <property type="project" value="UniProtKB-SubCell"/>
</dbReference>
<feature type="transmembrane region" description="Helical" evidence="9">
    <location>
        <begin position="20"/>
        <end position="40"/>
    </location>
</feature>
<keyword evidence="2" id="KW-0813">Transport</keyword>
<dbReference type="GO" id="GO:0005524">
    <property type="term" value="F:ATP binding"/>
    <property type="evidence" value="ECO:0007669"/>
    <property type="project" value="UniProtKB-KW"/>
</dbReference>
<feature type="transmembrane region" description="Helical" evidence="9">
    <location>
        <begin position="133"/>
        <end position="151"/>
    </location>
</feature>
<organism evidence="12 13">
    <name type="scientific">Christensenella minuta</name>
    <dbReference type="NCBI Taxonomy" id="626937"/>
    <lineage>
        <taxon>Bacteria</taxon>
        <taxon>Bacillati</taxon>
        <taxon>Bacillota</taxon>
        <taxon>Clostridia</taxon>
        <taxon>Christensenellales</taxon>
        <taxon>Christensenellaceae</taxon>
        <taxon>Christensenella</taxon>
    </lineage>
</organism>
<dbReference type="SUPFAM" id="SSF52540">
    <property type="entry name" value="P-loop containing nucleoside triphosphate hydrolases"/>
    <property type="match status" value="1"/>
</dbReference>
<evidence type="ECO:0000256" key="1">
    <source>
        <dbReference type="ARBA" id="ARBA00004651"/>
    </source>
</evidence>
<keyword evidence="13" id="KW-1185">Reference proteome</keyword>
<evidence type="ECO:0000256" key="5">
    <source>
        <dbReference type="ARBA" id="ARBA00022741"/>
    </source>
</evidence>
<dbReference type="CDD" id="cd18548">
    <property type="entry name" value="ABC_6TM_Tm287_like"/>
    <property type="match status" value="1"/>
</dbReference>
<name>A0A136Q229_9FIRM</name>
<dbReference type="EMBL" id="LSZW01000063">
    <property type="protein sequence ID" value="KXK64723.1"/>
    <property type="molecule type" value="Genomic_DNA"/>
</dbReference>
<evidence type="ECO:0000256" key="4">
    <source>
        <dbReference type="ARBA" id="ARBA00022692"/>
    </source>
</evidence>
<evidence type="ECO:0000256" key="9">
    <source>
        <dbReference type="SAM" id="Phobius"/>
    </source>
</evidence>
<accession>A0A136Q229</accession>
<dbReference type="STRING" id="626937.HMPREF3293_01960"/>
<keyword evidence="6 12" id="KW-0067">ATP-binding</keyword>
<proteinExistence type="predicted"/>
<dbReference type="InterPro" id="IPR039421">
    <property type="entry name" value="Type_1_exporter"/>
</dbReference>
<keyword evidence="4 9" id="KW-0812">Transmembrane</keyword>
<feature type="transmembrane region" description="Helical" evidence="9">
    <location>
        <begin position="52"/>
        <end position="73"/>
    </location>
</feature>
<evidence type="ECO:0000256" key="8">
    <source>
        <dbReference type="ARBA" id="ARBA00023136"/>
    </source>
</evidence>
<dbReference type="PANTHER" id="PTHR43394:SF1">
    <property type="entry name" value="ATP-BINDING CASSETTE SUB-FAMILY B MEMBER 10, MITOCHONDRIAL"/>
    <property type="match status" value="1"/>
</dbReference>
<dbReference type="RefSeq" id="WP_066518092.1">
    <property type="nucleotide sequence ID" value="NZ_CABMOF010000001.1"/>
</dbReference>
<dbReference type="InterPro" id="IPR017871">
    <property type="entry name" value="ABC_transporter-like_CS"/>
</dbReference>
<feature type="transmembrane region" description="Helical" evidence="9">
    <location>
        <begin position="157"/>
        <end position="174"/>
    </location>
</feature>
<dbReference type="SMART" id="SM00382">
    <property type="entry name" value="AAA"/>
    <property type="match status" value="1"/>
</dbReference>